<protein>
    <recommendedName>
        <fullName evidence="4">Zn(2)-C6 fungal-type domain-containing protein</fullName>
    </recommendedName>
</protein>
<accession>A0A0L0N2J7</accession>
<evidence type="ECO:0000256" key="1">
    <source>
        <dbReference type="ARBA" id="ARBA00004123"/>
    </source>
</evidence>
<dbReference type="EMBL" id="LFRF01000027">
    <property type="protein sequence ID" value="KND88229.1"/>
    <property type="molecule type" value="Genomic_DNA"/>
</dbReference>
<dbReference type="GO" id="GO:0000981">
    <property type="term" value="F:DNA-binding transcription factor activity, RNA polymerase II-specific"/>
    <property type="evidence" value="ECO:0007669"/>
    <property type="project" value="InterPro"/>
</dbReference>
<dbReference type="Proteomes" id="UP000036947">
    <property type="component" value="Unassembled WGS sequence"/>
</dbReference>
<feature type="region of interest" description="Disordered" evidence="3">
    <location>
        <begin position="155"/>
        <end position="180"/>
    </location>
</feature>
<evidence type="ECO:0000313" key="5">
    <source>
        <dbReference type="EMBL" id="KND88229.1"/>
    </source>
</evidence>
<dbReference type="InterPro" id="IPR036864">
    <property type="entry name" value="Zn2-C6_fun-type_DNA-bd_sf"/>
</dbReference>
<organism evidence="5 6">
    <name type="scientific">Tolypocladium ophioglossoides (strain CBS 100239)</name>
    <name type="common">Snaketongue truffleclub</name>
    <name type="synonym">Elaphocordyceps ophioglossoides</name>
    <dbReference type="NCBI Taxonomy" id="1163406"/>
    <lineage>
        <taxon>Eukaryota</taxon>
        <taxon>Fungi</taxon>
        <taxon>Dikarya</taxon>
        <taxon>Ascomycota</taxon>
        <taxon>Pezizomycotina</taxon>
        <taxon>Sordariomycetes</taxon>
        <taxon>Hypocreomycetidae</taxon>
        <taxon>Hypocreales</taxon>
        <taxon>Ophiocordycipitaceae</taxon>
        <taxon>Tolypocladium</taxon>
    </lineage>
</organism>
<dbReference type="PROSITE" id="PS50048">
    <property type="entry name" value="ZN2_CY6_FUNGAL_2"/>
    <property type="match status" value="1"/>
</dbReference>
<proteinExistence type="predicted"/>
<dbReference type="GO" id="GO:0045944">
    <property type="term" value="P:positive regulation of transcription by RNA polymerase II"/>
    <property type="evidence" value="ECO:0007669"/>
    <property type="project" value="TreeGrafter"/>
</dbReference>
<dbReference type="STRING" id="1163406.A0A0L0N2J7"/>
<dbReference type="PROSITE" id="PS00463">
    <property type="entry name" value="ZN2_CY6_FUNGAL_1"/>
    <property type="match status" value="1"/>
</dbReference>
<reference evidence="5 6" key="1">
    <citation type="journal article" date="2015" name="BMC Genomics">
        <title>The genome of the truffle-parasite Tolypocladium ophioglossoides and the evolution of antifungal peptaibiotics.</title>
        <authorList>
            <person name="Quandt C.A."/>
            <person name="Bushley K.E."/>
            <person name="Spatafora J.W."/>
        </authorList>
    </citation>
    <scope>NUCLEOTIDE SEQUENCE [LARGE SCALE GENOMIC DNA]</scope>
    <source>
        <strain evidence="5 6">CBS 100239</strain>
    </source>
</reference>
<gene>
    <name evidence="5" type="ORF">TOPH_07142</name>
</gene>
<dbReference type="GO" id="GO:0008270">
    <property type="term" value="F:zinc ion binding"/>
    <property type="evidence" value="ECO:0007669"/>
    <property type="project" value="InterPro"/>
</dbReference>
<dbReference type="PANTHER" id="PTHR37534">
    <property type="entry name" value="TRANSCRIPTIONAL ACTIVATOR PROTEIN UGA3"/>
    <property type="match status" value="1"/>
</dbReference>
<keyword evidence="6" id="KW-1185">Reference proteome</keyword>
<dbReference type="PANTHER" id="PTHR37534:SF49">
    <property type="entry name" value="LYSINE BIOSYNTHESIS REGULATORY PROTEIN LYS14"/>
    <property type="match status" value="1"/>
</dbReference>
<dbReference type="SUPFAM" id="SSF57701">
    <property type="entry name" value="Zn2/Cys6 DNA-binding domain"/>
    <property type="match status" value="1"/>
</dbReference>
<evidence type="ECO:0000256" key="3">
    <source>
        <dbReference type="SAM" id="MobiDB-lite"/>
    </source>
</evidence>
<dbReference type="AlphaFoldDB" id="A0A0L0N2J7"/>
<sequence length="430" mass="47395">MKAARPKRAHSFGGCKTCRSRHPKCDQTEPRCKRCSLSGLPCDYTPALYWIISTGSDVYRRQTPAEWSAEQYSRRQARVASLSVQCGSRLMHMPEHTRESMSATLVAAVPSTATAALDKIDIESKAQEYRRPFDLEVGPFSVFRTERSVVGEPIDWSRTGRSTSDEALSRSTELDIPSSHPVRPASFSYSVLGDHDKSAAFDPEALNPGPNKPESLEDLFSSSLHSLQWGDLFSCDYDLQCQPPCTYLVHPVTFGLGKPPAAGWQTHDIHPWTGTTILSSTDPSDPDDLQGLQSLMEFDAPYLLRHFNDEVINEIGSLPINEKSPWRILNFPSAVVTLTSLSNLYAVIAVSAFHLSLNSSAIPDPATPGHHWASLSSRTYAAAKYHFGLSLDTESKPAWKAKYKDQLMAIGAILATAVSRRTPLPAADLF</sequence>
<evidence type="ECO:0000259" key="4">
    <source>
        <dbReference type="PROSITE" id="PS50048"/>
    </source>
</evidence>
<comment type="caution">
    <text evidence="5">The sequence shown here is derived from an EMBL/GenBank/DDBJ whole genome shotgun (WGS) entry which is preliminary data.</text>
</comment>
<dbReference type="SMART" id="SM00066">
    <property type="entry name" value="GAL4"/>
    <property type="match status" value="1"/>
</dbReference>
<evidence type="ECO:0000256" key="2">
    <source>
        <dbReference type="ARBA" id="ARBA00023242"/>
    </source>
</evidence>
<dbReference type="InterPro" id="IPR001138">
    <property type="entry name" value="Zn2Cys6_DnaBD"/>
</dbReference>
<evidence type="ECO:0000313" key="6">
    <source>
        <dbReference type="Proteomes" id="UP000036947"/>
    </source>
</evidence>
<feature type="domain" description="Zn(2)-C6 fungal-type" evidence="4">
    <location>
        <begin position="14"/>
        <end position="44"/>
    </location>
</feature>
<comment type="subcellular location">
    <subcellularLocation>
        <location evidence="1">Nucleus</location>
    </subcellularLocation>
</comment>
<dbReference type="Pfam" id="PF11951">
    <property type="entry name" value="Fungal_trans_2"/>
    <property type="match status" value="1"/>
</dbReference>
<dbReference type="Pfam" id="PF00172">
    <property type="entry name" value="Zn_clus"/>
    <property type="match status" value="1"/>
</dbReference>
<dbReference type="OrthoDB" id="5089701at2759"/>
<keyword evidence="2" id="KW-0539">Nucleus</keyword>
<dbReference type="Gene3D" id="4.10.240.10">
    <property type="entry name" value="Zn(2)-C6 fungal-type DNA-binding domain"/>
    <property type="match status" value="1"/>
</dbReference>
<dbReference type="CDD" id="cd00067">
    <property type="entry name" value="GAL4"/>
    <property type="match status" value="1"/>
</dbReference>
<dbReference type="GO" id="GO:0000976">
    <property type="term" value="F:transcription cis-regulatory region binding"/>
    <property type="evidence" value="ECO:0007669"/>
    <property type="project" value="TreeGrafter"/>
</dbReference>
<name>A0A0L0N2J7_TOLOC</name>
<dbReference type="InterPro" id="IPR021858">
    <property type="entry name" value="Fun_TF"/>
</dbReference>
<dbReference type="GO" id="GO:0005634">
    <property type="term" value="C:nucleus"/>
    <property type="evidence" value="ECO:0007669"/>
    <property type="project" value="UniProtKB-SubCell"/>
</dbReference>